<dbReference type="Proteomes" id="UP000831460">
    <property type="component" value="Chromosome"/>
</dbReference>
<proteinExistence type="predicted"/>
<name>A0ABY4BQT5_9FLAO</name>
<reference evidence="2 3" key="1">
    <citation type="submission" date="2022-03" db="EMBL/GenBank/DDBJ databases">
        <title>Chryseobacterium sp. isolated from particulate matters in swine house.</title>
        <authorList>
            <person name="Won M."/>
            <person name="Kim S.-J."/>
            <person name="Kwon S.-W."/>
        </authorList>
    </citation>
    <scope>NUCLEOTIDE SEQUENCE [LARGE SCALE GENOMIC DNA]</scope>
    <source>
        <strain evidence="2 3">SC2-2</strain>
    </source>
</reference>
<dbReference type="InterPro" id="IPR050177">
    <property type="entry name" value="Lipid_A_modif_metabolic_enz"/>
</dbReference>
<dbReference type="PANTHER" id="PTHR43245:SF58">
    <property type="entry name" value="BLL5923 PROTEIN"/>
    <property type="match status" value="1"/>
</dbReference>
<dbReference type="PANTHER" id="PTHR43245">
    <property type="entry name" value="BIFUNCTIONAL POLYMYXIN RESISTANCE PROTEIN ARNA"/>
    <property type="match status" value="1"/>
</dbReference>
<evidence type="ECO:0000259" key="1">
    <source>
        <dbReference type="Pfam" id="PF01370"/>
    </source>
</evidence>
<dbReference type="EMBL" id="CP094532">
    <property type="protein sequence ID" value="UOE41556.1"/>
    <property type="molecule type" value="Genomic_DNA"/>
</dbReference>
<dbReference type="InterPro" id="IPR036291">
    <property type="entry name" value="NAD(P)-bd_dom_sf"/>
</dbReference>
<dbReference type="InterPro" id="IPR001509">
    <property type="entry name" value="Epimerase_deHydtase"/>
</dbReference>
<dbReference type="RefSeq" id="WP_243550366.1">
    <property type="nucleotide sequence ID" value="NZ_CP094532.1"/>
</dbReference>
<protein>
    <submittedName>
        <fullName evidence="2">NAD-dependent epimerase/dehydratase family protein</fullName>
    </submittedName>
</protein>
<evidence type="ECO:0000313" key="2">
    <source>
        <dbReference type="EMBL" id="UOE41556.1"/>
    </source>
</evidence>
<dbReference type="Pfam" id="PF01370">
    <property type="entry name" value="Epimerase"/>
    <property type="match status" value="1"/>
</dbReference>
<organism evidence="2 3">
    <name type="scientific">Chryseobacterium suipulveris</name>
    <dbReference type="NCBI Taxonomy" id="2929800"/>
    <lineage>
        <taxon>Bacteria</taxon>
        <taxon>Pseudomonadati</taxon>
        <taxon>Bacteroidota</taxon>
        <taxon>Flavobacteriia</taxon>
        <taxon>Flavobacteriales</taxon>
        <taxon>Weeksellaceae</taxon>
        <taxon>Chryseobacterium group</taxon>
        <taxon>Chryseobacterium</taxon>
    </lineage>
</organism>
<accession>A0ABY4BQT5</accession>
<gene>
    <name evidence="2" type="ORF">MTP09_02635</name>
</gene>
<evidence type="ECO:0000313" key="3">
    <source>
        <dbReference type="Proteomes" id="UP000831460"/>
    </source>
</evidence>
<dbReference type="SUPFAM" id="SSF51735">
    <property type="entry name" value="NAD(P)-binding Rossmann-fold domains"/>
    <property type="match status" value="1"/>
</dbReference>
<feature type="domain" description="NAD-dependent epimerase/dehydratase" evidence="1">
    <location>
        <begin position="21"/>
        <end position="190"/>
    </location>
</feature>
<keyword evidence="3" id="KW-1185">Reference proteome</keyword>
<dbReference type="Gene3D" id="3.40.50.720">
    <property type="entry name" value="NAD(P)-binding Rossmann-like Domain"/>
    <property type="match status" value="1"/>
</dbReference>
<sequence length="283" mass="31556">MKTEFEGIKINFRNPSWSLNTEGLDVFINCIGKAHDHKGTATEADYYKANYEIAKDIFEEFVKSEASLFIHISSIAAVEENEREELISEESVCRPVSYYGKSKRKAEEFLLGQQLPEGKKVLILRPSMIHGEGDKGNLTLLYKIISRGIPYPLGAFDNSRTFASVDNVVFLINEIIAQKDNMASGVYNICDDQPLSTRKIIEIIGKVRQSNPPVWKIPKSLINLMSKIGNVASLPLNSKRLGKMTSNLLVSNVKIKKALGINDLPLSAEQGMIKTIKSFTKSS</sequence>